<keyword evidence="2" id="KW-0677">Repeat</keyword>
<dbReference type="InterPro" id="IPR015915">
    <property type="entry name" value="Kelch-typ_b-propeller"/>
</dbReference>
<proteinExistence type="predicted"/>
<comment type="caution">
    <text evidence="4">The sequence shown here is derived from an EMBL/GenBank/DDBJ whole genome shotgun (WGS) entry which is preliminary data.</text>
</comment>
<feature type="compositionally biased region" description="Basic residues" evidence="3">
    <location>
        <begin position="1"/>
        <end position="11"/>
    </location>
</feature>
<protein>
    <submittedName>
        <fullName evidence="4">Uncharacterized protein</fullName>
    </submittedName>
</protein>
<dbReference type="AlphaFoldDB" id="A0A6G0XSE0"/>
<evidence type="ECO:0000313" key="5">
    <source>
        <dbReference type="Proteomes" id="UP000481153"/>
    </source>
</evidence>
<name>A0A6G0XSE0_9STRA</name>
<reference evidence="4 5" key="1">
    <citation type="submission" date="2019-07" db="EMBL/GenBank/DDBJ databases">
        <title>Genomics analysis of Aphanomyces spp. identifies a new class of oomycete effector associated with host adaptation.</title>
        <authorList>
            <person name="Gaulin E."/>
        </authorList>
    </citation>
    <scope>NUCLEOTIDE SEQUENCE [LARGE SCALE GENOMIC DNA]</scope>
    <source>
        <strain evidence="4 5">ATCC 201684</strain>
    </source>
</reference>
<sequence length="390" mass="42827">MPSPARMRRVRITGTEEGATASASEQSTTHRVPLEQLPWAFTPQRTNYAQRPRLRQGGAGGVVDGTLYLFGGFEDNGHRSNNVVVYEMEAHSWSDLECFGISSFSSQLCTERLGNGPSPRYGHACCIREREIWCFGGQGPEEGLNRKNILGDLSILNLRSGEWRRAVASCAGTKGRVNFLPLPRRGHSLVSHGSALFLYAGAGPDRMYGKDTYFGDLQRLDLKSMCWDEPVMTGAIPEPRAQHAAAVVFDSMVVFGGQSSKESSVVLATSNIDSNKSKAPDTGFASTDVYVLNLRTFAWHIAVLEGTPPDARYGHTFEAHPSNAMVLFLFGGVSANGGYHDGRVHILDFELSRWSTVPLDPIPPRTRHVMCAWKTEVSDLESTSLTEDQD</sequence>
<accession>A0A6G0XSE0</accession>
<dbReference type="SUPFAM" id="SSF117281">
    <property type="entry name" value="Kelch motif"/>
    <property type="match status" value="1"/>
</dbReference>
<dbReference type="VEuPathDB" id="FungiDB:AeMF1_007950"/>
<evidence type="ECO:0000256" key="2">
    <source>
        <dbReference type="ARBA" id="ARBA00022737"/>
    </source>
</evidence>
<dbReference type="EMBL" id="VJMJ01000018">
    <property type="protein sequence ID" value="KAF0743308.1"/>
    <property type="molecule type" value="Genomic_DNA"/>
</dbReference>
<evidence type="ECO:0000256" key="3">
    <source>
        <dbReference type="SAM" id="MobiDB-lite"/>
    </source>
</evidence>
<dbReference type="PANTHER" id="PTHR46093">
    <property type="entry name" value="ACYL-COA-BINDING DOMAIN-CONTAINING PROTEIN 5"/>
    <property type="match status" value="1"/>
</dbReference>
<dbReference type="Gene3D" id="2.120.10.80">
    <property type="entry name" value="Kelch-type beta propeller"/>
    <property type="match status" value="2"/>
</dbReference>
<evidence type="ECO:0000256" key="1">
    <source>
        <dbReference type="ARBA" id="ARBA00022441"/>
    </source>
</evidence>
<dbReference type="Pfam" id="PF24681">
    <property type="entry name" value="Kelch_KLHDC2_KLHL20_DRC7"/>
    <property type="match status" value="3"/>
</dbReference>
<feature type="compositionally biased region" description="Polar residues" evidence="3">
    <location>
        <begin position="21"/>
        <end position="30"/>
    </location>
</feature>
<dbReference type="PANTHER" id="PTHR46093:SF18">
    <property type="entry name" value="FIBRONECTIN TYPE-III DOMAIN-CONTAINING PROTEIN"/>
    <property type="match status" value="1"/>
</dbReference>
<feature type="region of interest" description="Disordered" evidence="3">
    <location>
        <begin position="1"/>
        <end position="30"/>
    </location>
</feature>
<keyword evidence="5" id="KW-1185">Reference proteome</keyword>
<gene>
    <name evidence="4" type="ORF">Ae201684_001934</name>
</gene>
<dbReference type="Proteomes" id="UP000481153">
    <property type="component" value="Unassembled WGS sequence"/>
</dbReference>
<organism evidence="4 5">
    <name type="scientific">Aphanomyces euteiches</name>
    <dbReference type="NCBI Taxonomy" id="100861"/>
    <lineage>
        <taxon>Eukaryota</taxon>
        <taxon>Sar</taxon>
        <taxon>Stramenopiles</taxon>
        <taxon>Oomycota</taxon>
        <taxon>Saprolegniomycetes</taxon>
        <taxon>Saprolegniales</taxon>
        <taxon>Verrucalvaceae</taxon>
        <taxon>Aphanomyces</taxon>
    </lineage>
</organism>
<evidence type="ECO:0000313" key="4">
    <source>
        <dbReference type="EMBL" id="KAF0743308.1"/>
    </source>
</evidence>
<keyword evidence="1" id="KW-0880">Kelch repeat</keyword>